<proteinExistence type="predicted"/>
<keyword evidence="3" id="KW-1185">Reference proteome</keyword>
<reference evidence="2" key="1">
    <citation type="submission" date="2020-06" db="EMBL/GenBank/DDBJ databases">
        <authorList>
            <consortium name="Plant Systems Biology data submission"/>
        </authorList>
    </citation>
    <scope>NUCLEOTIDE SEQUENCE</scope>
    <source>
        <strain evidence="2">D6</strain>
    </source>
</reference>
<evidence type="ECO:0000256" key="1">
    <source>
        <dbReference type="SAM" id="SignalP"/>
    </source>
</evidence>
<gene>
    <name evidence="2" type="ORF">SEMRO_986_G228080.1</name>
</gene>
<comment type="caution">
    <text evidence="2">The sequence shown here is derived from an EMBL/GenBank/DDBJ whole genome shotgun (WGS) entry which is preliminary data.</text>
</comment>
<name>A0A9N8ECT0_9STRA</name>
<organism evidence="2 3">
    <name type="scientific">Seminavis robusta</name>
    <dbReference type="NCBI Taxonomy" id="568900"/>
    <lineage>
        <taxon>Eukaryota</taxon>
        <taxon>Sar</taxon>
        <taxon>Stramenopiles</taxon>
        <taxon>Ochrophyta</taxon>
        <taxon>Bacillariophyta</taxon>
        <taxon>Bacillariophyceae</taxon>
        <taxon>Bacillariophycidae</taxon>
        <taxon>Naviculales</taxon>
        <taxon>Naviculaceae</taxon>
        <taxon>Seminavis</taxon>
    </lineage>
</organism>
<dbReference type="Proteomes" id="UP001153069">
    <property type="component" value="Unassembled WGS sequence"/>
</dbReference>
<evidence type="ECO:0000313" key="2">
    <source>
        <dbReference type="EMBL" id="CAB9519067.1"/>
    </source>
</evidence>
<dbReference type="EMBL" id="CAICTM010000984">
    <property type="protein sequence ID" value="CAB9519067.1"/>
    <property type="molecule type" value="Genomic_DNA"/>
</dbReference>
<feature type="chain" id="PRO_5040195903" evidence="1">
    <location>
        <begin position="19"/>
        <end position="167"/>
    </location>
</feature>
<sequence>MKLAALFFFAFATSQVIAGSLRNLQRCQEVPPNTACPYIYDPVECGSSYSCSYDNECLATAAGYNIDYCQPAEPLCPEPGNNLCPRNLYPVACPNRIGGECIYDNACLAQAANFVNCSPVYEECREPGDNRCSREQKPVLCGDQYQCEFSNECLAQAADYVDCISAF</sequence>
<dbReference type="OrthoDB" id="55542at2759"/>
<feature type="signal peptide" evidence="1">
    <location>
        <begin position="1"/>
        <end position="18"/>
    </location>
</feature>
<keyword evidence="1" id="KW-0732">Signal</keyword>
<accession>A0A9N8ECT0</accession>
<dbReference type="AlphaFoldDB" id="A0A9N8ECT0"/>
<evidence type="ECO:0000313" key="3">
    <source>
        <dbReference type="Proteomes" id="UP001153069"/>
    </source>
</evidence>
<protein>
    <submittedName>
        <fullName evidence="2">Uncharacterized protein</fullName>
    </submittedName>
</protein>